<dbReference type="CDD" id="cd06454">
    <property type="entry name" value="KBL_like"/>
    <property type="match status" value="1"/>
</dbReference>
<dbReference type="PANTHER" id="PTHR13693">
    <property type="entry name" value="CLASS II AMINOTRANSFERASE/8-AMINO-7-OXONONANOATE SYNTHASE"/>
    <property type="match status" value="1"/>
</dbReference>
<reference evidence="7 8" key="1">
    <citation type="submission" date="2013-04" db="EMBL/GenBank/DDBJ databases">
        <title>The Genome Sequence of Parabacteroides gordonii DSM 23371.</title>
        <authorList>
            <consortium name="The Broad Institute Genomics Platform"/>
            <person name="Earl A."/>
            <person name="Ward D."/>
            <person name="Feldgarden M."/>
            <person name="Gevers D."/>
            <person name="Martens E."/>
            <person name="Sakamoto M."/>
            <person name="Benno Y."/>
            <person name="Suzuki N."/>
            <person name="Matsunaga N."/>
            <person name="Koshihara K."/>
            <person name="Seki M."/>
            <person name="Komiya H."/>
            <person name="Walker B."/>
            <person name="Young S."/>
            <person name="Zeng Q."/>
            <person name="Gargeya S."/>
            <person name="Fitzgerald M."/>
            <person name="Haas B."/>
            <person name="Abouelleil A."/>
            <person name="Allen A.W."/>
            <person name="Alvarado L."/>
            <person name="Arachchi H.M."/>
            <person name="Berlin A.M."/>
            <person name="Chapman S.B."/>
            <person name="Gainer-Dewar J."/>
            <person name="Goldberg J."/>
            <person name="Griggs A."/>
            <person name="Gujja S."/>
            <person name="Hansen M."/>
            <person name="Howarth C."/>
            <person name="Imamovic A."/>
            <person name="Ireland A."/>
            <person name="Larimer J."/>
            <person name="McCowan C."/>
            <person name="Murphy C."/>
            <person name="Pearson M."/>
            <person name="Poon T.W."/>
            <person name="Priest M."/>
            <person name="Roberts A."/>
            <person name="Saif S."/>
            <person name="Shea T."/>
            <person name="Sisk P."/>
            <person name="Sykes S."/>
            <person name="Wortman J."/>
            <person name="Nusbaum C."/>
            <person name="Birren B."/>
        </authorList>
    </citation>
    <scope>NUCLEOTIDE SEQUENCE [LARGE SCALE GENOMIC DNA]</scope>
    <source>
        <strain evidence="7 8">MS-1</strain>
    </source>
</reference>
<protein>
    <submittedName>
        <fullName evidence="7">8-amino-7-oxononanoate synthase</fullName>
    </submittedName>
</protein>
<sequence length="417" mass="46800">MQNKFDNMTLKDFENRGEDLLTRAKQIDDYISYRHQIQHLPYRVISLTGSNARMKLIDPYSNKEKEVISYVSNDYLGISHHPEVIKAGIKALEQYGAGAGASPLIGGHNFLHEQLEQEIARFMKNEYALSYTSGYAANSSTLLSLMGKQDIAIMDMFTHASVFDGCLCTNTKRFLHNNVDSLIHVLKNAGDFKNKFVIIDGVYSQDGDIAPLDKIYTVCKEFGAYLIVDDAHGIGVLGKTGRGIIEDYDLLDKVDMITGTFSKSFGCVGGYAIARKEIITLLRYYSRQNIFSAAATPQTAASAIKAIQLVDKEPQLRNNLLDNINYFKKGLEQLHLDFGNTESAIFPVMVRSEQNVKEAARVLFDRGIYVNPISYPVVPEKLSRLRFSVTAMHTTEDLDQTLDILESIKSTYNLIKE</sequence>
<dbReference type="Proteomes" id="UP000033035">
    <property type="component" value="Unassembled WGS sequence"/>
</dbReference>
<comment type="similarity">
    <text evidence="5">Belongs to the class-II pyridoxal-phosphate-dependent aminotransferase family.</text>
</comment>
<comment type="cofactor">
    <cofactor evidence="1 5">
        <name>pyridoxal 5'-phosphate</name>
        <dbReference type="ChEBI" id="CHEBI:597326"/>
    </cofactor>
</comment>
<dbReference type="STRING" id="1203610.HMPREF1536_01966"/>
<evidence type="ECO:0000256" key="4">
    <source>
        <dbReference type="ARBA" id="ARBA00022898"/>
    </source>
</evidence>
<dbReference type="HOGENOM" id="CLU_015846_11_3_10"/>
<evidence type="ECO:0000256" key="1">
    <source>
        <dbReference type="ARBA" id="ARBA00001933"/>
    </source>
</evidence>
<dbReference type="Gene3D" id="3.90.1150.10">
    <property type="entry name" value="Aspartate Aminotransferase, domain 1"/>
    <property type="match status" value="1"/>
</dbReference>
<dbReference type="GO" id="GO:0016740">
    <property type="term" value="F:transferase activity"/>
    <property type="evidence" value="ECO:0007669"/>
    <property type="project" value="UniProtKB-KW"/>
</dbReference>
<name>A0A0F5JI38_9BACT</name>
<comment type="caution">
    <text evidence="7">The sequence shown here is derived from an EMBL/GenBank/DDBJ whole genome shotgun (WGS) entry which is preliminary data.</text>
</comment>
<keyword evidence="8" id="KW-1185">Reference proteome</keyword>
<comment type="pathway">
    <text evidence="2">Lipid metabolism.</text>
</comment>
<dbReference type="Pfam" id="PF00155">
    <property type="entry name" value="Aminotran_1_2"/>
    <property type="match status" value="1"/>
</dbReference>
<evidence type="ECO:0000256" key="5">
    <source>
        <dbReference type="RuleBase" id="RU003693"/>
    </source>
</evidence>
<evidence type="ECO:0000313" key="7">
    <source>
        <dbReference type="EMBL" id="KKB57245.1"/>
    </source>
</evidence>
<dbReference type="PROSITE" id="PS00599">
    <property type="entry name" value="AA_TRANSFER_CLASS_2"/>
    <property type="match status" value="1"/>
</dbReference>
<dbReference type="InterPro" id="IPR050087">
    <property type="entry name" value="AON_synthase_class-II"/>
</dbReference>
<proteinExistence type="inferred from homology"/>
<dbReference type="InterPro" id="IPR001917">
    <property type="entry name" value="Aminotrans_II_pyridoxalP_BS"/>
</dbReference>
<evidence type="ECO:0000256" key="2">
    <source>
        <dbReference type="ARBA" id="ARBA00005189"/>
    </source>
</evidence>
<organism evidence="7 8">
    <name type="scientific">Parabacteroides gordonii MS-1 = DSM 23371</name>
    <dbReference type="NCBI Taxonomy" id="1203610"/>
    <lineage>
        <taxon>Bacteria</taxon>
        <taxon>Pseudomonadati</taxon>
        <taxon>Bacteroidota</taxon>
        <taxon>Bacteroidia</taxon>
        <taxon>Bacteroidales</taxon>
        <taxon>Tannerellaceae</taxon>
        <taxon>Parabacteroides</taxon>
    </lineage>
</organism>
<gene>
    <name evidence="7" type="ORF">HMPREF1536_01966</name>
</gene>
<dbReference type="PATRIC" id="fig|1203610.3.peg.2015"/>
<evidence type="ECO:0000256" key="3">
    <source>
        <dbReference type="ARBA" id="ARBA00022679"/>
    </source>
</evidence>
<dbReference type="InterPro" id="IPR015424">
    <property type="entry name" value="PyrdxlP-dep_Trfase"/>
</dbReference>
<evidence type="ECO:0000259" key="6">
    <source>
        <dbReference type="Pfam" id="PF00155"/>
    </source>
</evidence>
<dbReference type="SUPFAM" id="SSF53383">
    <property type="entry name" value="PLP-dependent transferases"/>
    <property type="match status" value="1"/>
</dbReference>
<dbReference type="InterPro" id="IPR015422">
    <property type="entry name" value="PyrdxlP-dep_Trfase_small"/>
</dbReference>
<evidence type="ECO:0000313" key="8">
    <source>
        <dbReference type="Proteomes" id="UP000033035"/>
    </source>
</evidence>
<accession>A0A0F5JI38</accession>
<dbReference type="EMBL" id="AQHW01000013">
    <property type="protein sequence ID" value="KKB57245.1"/>
    <property type="molecule type" value="Genomic_DNA"/>
</dbReference>
<dbReference type="AlphaFoldDB" id="A0A0F5JI38"/>
<dbReference type="InterPro" id="IPR004839">
    <property type="entry name" value="Aminotransferase_I/II_large"/>
</dbReference>
<keyword evidence="3" id="KW-0808">Transferase</keyword>
<dbReference type="Gene3D" id="3.40.640.10">
    <property type="entry name" value="Type I PLP-dependent aspartate aminotransferase-like (Major domain)"/>
    <property type="match status" value="1"/>
</dbReference>
<feature type="domain" description="Aminotransferase class I/classII large" evidence="6">
    <location>
        <begin position="67"/>
        <end position="403"/>
    </location>
</feature>
<keyword evidence="4 5" id="KW-0663">Pyridoxal phosphate</keyword>
<dbReference type="InterPro" id="IPR015421">
    <property type="entry name" value="PyrdxlP-dep_Trfase_major"/>
</dbReference>
<dbReference type="GO" id="GO:0030170">
    <property type="term" value="F:pyridoxal phosphate binding"/>
    <property type="evidence" value="ECO:0007669"/>
    <property type="project" value="InterPro"/>
</dbReference>
<dbReference type="RefSeq" id="WP_028730173.1">
    <property type="nucleotide sequence ID" value="NZ_KE386765.1"/>
</dbReference>